<dbReference type="EMBL" id="RXFM01000003">
    <property type="protein sequence ID" value="RST72187.1"/>
    <property type="molecule type" value="Genomic_DNA"/>
</dbReference>
<dbReference type="InterPro" id="IPR004528">
    <property type="entry name" value="KdsB"/>
</dbReference>
<name>A0A429XVA9_9RICK</name>
<dbReference type="Gene3D" id="3.90.550.10">
    <property type="entry name" value="Spore Coat Polysaccharide Biosynthesis Protein SpsA, Chain A"/>
    <property type="match status" value="1"/>
</dbReference>
<gene>
    <name evidence="4" type="primary">kdsB</name>
    <name evidence="4" type="ORF">EIC27_00385</name>
</gene>
<evidence type="ECO:0000256" key="3">
    <source>
        <dbReference type="ARBA" id="ARBA00022985"/>
    </source>
</evidence>
<dbReference type="OrthoDB" id="9815559at2"/>
<dbReference type="AlphaFoldDB" id="A0A429XVA9"/>
<protein>
    <submittedName>
        <fullName evidence="4">3-deoxy-manno-octulosonate cytidylyltransferase</fullName>
        <ecNumber evidence="4">2.7.7.38</ecNumber>
    </submittedName>
</protein>
<organism evidence="4 5">
    <name type="scientific">Candidatus Aquarickettsia rohweri</name>
    <dbReference type="NCBI Taxonomy" id="2602574"/>
    <lineage>
        <taxon>Bacteria</taxon>
        <taxon>Pseudomonadati</taxon>
        <taxon>Pseudomonadota</taxon>
        <taxon>Alphaproteobacteria</taxon>
        <taxon>Rickettsiales</taxon>
        <taxon>Candidatus Midichloriaceae</taxon>
        <taxon>Candidatus Aquarickettsia</taxon>
    </lineage>
</organism>
<dbReference type="RefSeq" id="WP_126044188.1">
    <property type="nucleotide sequence ID" value="NZ_RXFM01000003.1"/>
</dbReference>
<evidence type="ECO:0000256" key="2">
    <source>
        <dbReference type="ARBA" id="ARBA00022695"/>
    </source>
</evidence>
<keyword evidence="3" id="KW-0448">Lipopolysaccharide biosynthesis</keyword>
<dbReference type="InterPro" id="IPR029044">
    <property type="entry name" value="Nucleotide-diphossugar_trans"/>
</dbReference>
<dbReference type="NCBIfam" id="TIGR00466">
    <property type="entry name" value="kdsB"/>
    <property type="match status" value="1"/>
</dbReference>
<evidence type="ECO:0000313" key="5">
    <source>
        <dbReference type="Proteomes" id="UP000279470"/>
    </source>
</evidence>
<reference evidence="5" key="1">
    <citation type="submission" date="2018-11" db="EMBL/GenBank/DDBJ databases">
        <title>Phylogenetic, genomic, and biogeographic characterization of a novel and ubiquitous marine invertebrate-associated Rickettsiales parasite, Candidatus Marinoinvertebrata rohwerii, gen. nov., sp. nov.</title>
        <authorList>
            <person name="Klinges J.G."/>
            <person name="Rosales S.M."/>
            <person name="Mcminds R."/>
            <person name="Shaver E.C."/>
            <person name="Shantz A."/>
            <person name="Peters E.C."/>
            <person name="Burkepile D.E."/>
            <person name="Silliman B.R."/>
            <person name="Vega Thurber R.L."/>
        </authorList>
    </citation>
    <scope>NUCLEOTIDE SEQUENCE [LARGE SCALE GENOMIC DNA]</scope>
    <source>
        <strain evidence="5">a_cerv_44</strain>
    </source>
</reference>
<evidence type="ECO:0000313" key="4">
    <source>
        <dbReference type="EMBL" id="RST72187.1"/>
    </source>
</evidence>
<dbReference type="EC" id="2.7.7.38" evidence="4"/>
<dbReference type="CDD" id="cd02517">
    <property type="entry name" value="CMP-KDO-Synthetase"/>
    <property type="match status" value="1"/>
</dbReference>
<keyword evidence="5" id="KW-1185">Reference proteome</keyword>
<dbReference type="GO" id="GO:0009103">
    <property type="term" value="P:lipopolysaccharide biosynthetic process"/>
    <property type="evidence" value="ECO:0007669"/>
    <property type="project" value="UniProtKB-KW"/>
</dbReference>
<evidence type="ECO:0000256" key="1">
    <source>
        <dbReference type="ARBA" id="ARBA00022679"/>
    </source>
</evidence>
<dbReference type="InterPro" id="IPR003329">
    <property type="entry name" value="Cytidylyl_trans"/>
</dbReference>
<dbReference type="PANTHER" id="PTHR42866">
    <property type="entry name" value="3-DEOXY-MANNO-OCTULOSONATE CYTIDYLYLTRANSFERASE"/>
    <property type="match status" value="1"/>
</dbReference>
<keyword evidence="1 4" id="KW-0808">Transferase</keyword>
<comment type="caution">
    <text evidence="4">The sequence shown here is derived from an EMBL/GenBank/DDBJ whole genome shotgun (WGS) entry which is preliminary data.</text>
</comment>
<dbReference type="PANTHER" id="PTHR42866:SF2">
    <property type="entry name" value="3-DEOXY-MANNO-OCTULOSONATE CYTIDYLYLTRANSFERASE, MITOCHONDRIAL"/>
    <property type="match status" value="1"/>
</dbReference>
<accession>A0A429XVA9</accession>
<dbReference type="NCBIfam" id="NF003952">
    <property type="entry name" value="PRK05450.1-5"/>
    <property type="match status" value="1"/>
</dbReference>
<dbReference type="GO" id="GO:0005829">
    <property type="term" value="C:cytosol"/>
    <property type="evidence" value="ECO:0007669"/>
    <property type="project" value="TreeGrafter"/>
</dbReference>
<dbReference type="Pfam" id="PF02348">
    <property type="entry name" value="CTP_transf_3"/>
    <property type="match status" value="1"/>
</dbReference>
<dbReference type="SUPFAM" id="SSF53448">
    <property type="entry name" value="Nucleotide-diphospho-sugar transferases"/>
    <property type="match status" value="1"/>
</dbReference>
<dbReference type="GO" id="GO:0008690">
    <property type="term" value="F:3-deoxy-manno-octulosonate cytidylyltransferase activity"/>
    <property type="evidence" value="ECO:0007669"/>
    <property type="project" value="UniProtKB-EC"/>
</dbReference>
<dbReference type="Proteomes" id="UP000279470">
    <property type="component" value="Unassembled WGS sequence"/>
</dbReference>
<keyword evidence="2 4" id="KW-0548">Nucleotidyltransferase</keyword>
<proteinExistence type="predicted"/>
<sequence>MSTFRKSIIIIPARLDSTRLPKKPLINIKGIPMIIRVYNKALESNIGKVVVAGCNDELRNLINSYNFNYISTDPTLTSGTDRVYAAYKNLNEEYDNIINLQGDMPHINSITIKKVNDVLNDEQDIDIATAASKINDIEDDINNINAVKVIKSYQNYALYFTRYPVRLDENYKHIGIYGFKANSLEKFVCLPQSPLEKNEKLEQLRALENGMKVKIAITNDPNISIDTKRDLLKSKDYLKKYEK</sequence>